<dbReference type="RefSeq" id="WP_036272696.1">
    <property type="nucleotide sequence ID" value="NZ_FOQZ01000002.1"/>
</dbReference>
<proteinExistence type="predicted"/>
<comment type="caution">
    <text evidence="1">The sequence shown here is derived from an EMBL/GenBank/DDBJ whole genome shotgun (WGS) entry which is preliminary data.</text>
</comment>
<dbReference type="Gene3D" id="3.30.530.20">
    <property type="match status" value="1"/>
</dbReference>
<protein>
    <submittedName>
        <fullName evidence="1">Polyketide cyclase / dehydrase and lipid transport</fullName>
    </submittedName>
</protein>
<accession>A0A7Z7CZC6</accession>
<evidence type="ECO:0000313" key="1">
    <source>
        <dbReference type="EMBL" id="SFI46890.1"/>
    </source>
</evidence>
<dbReference type="Pfam" id="PF10604">
    <property type="entry name" value="Polyketide_cyc2"/>
    <property type="match status" value="1"/>
</dbReference>
<sequence length="165" mass="18091">MGQSEFTRHEEVSARLKARSEDVFAFLDDHHSLAAHMGAGSSPMMGGGSMTLDLDAGGGREVGSHIRMSGSAFGFRIDVDEVVTQRDPPHAKSWRTVDARLVVIGDYSMGFVTTSAAAESLLTVWIDYALPRRNKWLGILGGRLYARWCVRQMRDAASARFSASR</sequence>
<gene>
    <name evidence="1" type="ORF">SAMN04487751_1746</name>
</gene>
<reference evidence="1 2" key="1">
    <citation type="submission" date="2016-10" db="EMBL/GenBank/DDBJ databases">
        <authorList>
            <person name="Varghese N."/>
            <person name="Submissions S."/>
        </authorList>
    </citation>
    <scope>NUCLEOTIDE SEQUENCE [LARGE SCALE GENOMIC DNA]</scope>
    <source>
        <strain evidence="1 2">UNC380MFSha3.1</strain>
    </source>
</reference>
<evidence type="ECO:0000313" key="2">
    <source>
        <dbReference type="Proteomes" id="UP000198702"/>
    </source>
</evidence>
<organism evidence="1 2">
    <name type="scientific">Microbacterium saccharophilum</name>
    <dbReference type="NCBI Taxonomy" id="1213358"/>
    <lineage>
        <taxon>Bacteria</taxon>
        <taxon>Bacillati</taxon>
        <taxon>Actinomycetota</taxon>
        <taxon>Actinomycetes</taxon>
        <taxon>Micrococcales</taxon>
        <taxon>Microbacteriaceae</taxon>
        <taxon>Microbacterium</taxon>
    </lineage>
</organism>
<dbReference type="AlphaFoldDB" id="A0A7Z7CZC6"/>
<dbReference type="Proteomes" id="UP000198702">
    <property type="component" value="Unassembled WGS sequence"/>
</dbReference>
<name>A0A7Z7CZC6_9MICO</name>
<dbReference type="SUPFAM" id="SSF55961">
    <property type="entry name" value="Bet v1-like"/>
    <property type="match status" value="1"/>
</dbReference>
<dbReference type="EMBL" id="FOQZ01000002">
    <property type="protein sequence ID" value="SFI46890.1"/>
    <property type="molecule type" value="Genomic_DNA"/>
</dbReference>
<dbReference type="InterPro" id="IPR019587">
    <property type="entry name" value="Polyketide_cyclase/dehydratase"/>
</dbReference>
<dbReference type="InterPro" id="IPR023393">
    <property type="entry name" value="START-like_dom_sf"/>
</dbReference>